<feature type="non-terminal residue" evidence="6">
    <location>
        <position position="98"/>
    </location>
</feature>
<dbReference type="EMBL" id="NCKW01009570">
    <property type="protein sequence ID" value="POM66614.1"/>
    <property type="molecule type" value="Genomic_DNA"/>
</dbReference>
<reference evidence="6 7" key="1">
    <citation type="journal article" date="2017" name="Genome Biol. Evol.">
        <title>Phytophthora megakarya and P. palmivora, closely related causal agents of cacao black pod rot, underwent increases in genome sizes and gene numbers by different mechanisms.</title>
        <authorList>
            <person name="Ali S.S."/>
            <person name="Shao J."/>
            <person name="Lary D.J."/>
            <person name="Kronmiller B."/>
            <person name="Shen D."/>
            <person name="Strem M.D."/>
            <person name="Amoako-Attah I."/>
            <person name="Akrofi A.Y."/>
            <person name="Begoude B.A."/>
            <person name="Ten Hoopen G.M."/>
            <person name="Coulibaly K."/>
            <person name="Kebe B.I."/>
            <person name="Melnick R.L."/>
            <person name="Guiltinan M.J."/>
            <person name="Tyler B.M."/>
            <person name="Meinhardt L.W."/>
            <person name="Bailey B.A."/>
        </authorList>
    </citation>
    <scope>NUCLEOTIDE SEQUENCE [LARGE SCALE GENOMIC DNA]</scope>
    <source>
        <strain evidence="7">sbr112.9</strain>
    </source>
</reference>
<keyword evidence="7" id="KW-1185">Reference proteome</keyword>
<evidence type="ECO:0000256" key="3">
    <source>
        <dbReference type="ARBA" id="ARBA00022989"/>
    </source>
</evidence>
<dbReference type="Pfam" id="PF02535">
    <property type="entry name" value="Zip"/>
    <property type="match status" value="1"/>
</dbReference>
<keyword evidence="2 5" id="KW-0812">Transmembrane</keyword>
<evidence type="ECO:0000313" key="7">
    <source>
        <dbReference type="Proteomes" id="UP000237271"/>
    </source>
</evidence>
<comment type="caution">
    <text evidence="6">The sequence shown here is derived from an EMBL/GenBank/DDBJ whole genome shotgun (WGS) entry which is preliminary data.</text>
</comment>
<feature type="transmembrane region" description="Helical" evidence="5">
    <location>
        <begin position="55"/>
        <end position="77"/>
    </location>
</feature>
<sequence>MAEETCCGCVTLDEAEEYDMGLHVGAIFIIFAVSAAGTLIPIISQKIPQCKANSVIMEAVSAFAFGVVIATGLIHMVNEDIEKQSMECRGYVVENYES</sequence>
<proteinExistence type="predicted"/>
<dbReference type="GO" id="GO:0046873">
    <property type="term" value="F:metal ion transmembrane transporter activity"/>
    <property type="evidence" value="ECO:0007669"/>
    <property type="project" value="InterPro"/>
</dbReference>
<organism evidence="6 7">
    <name type="scientific">Phytophthora palmivora</name>
    <dbReference type="NCBI Taxonomy" id="4796"/>
    <lineage>
        <taxon>Eukaryota</taxon>
        <taxon>Sar</taxon>
        <taxon>Stramenopiles</taxon>
        <taxon>Oomycota</taxon>
        <taxon>Peronosporomycetes</taxon>
        <taxon>Peronosporales</taxon>
        <taxon>Peronosporaceae</taxon>
        <taxon>Phytophthora</taxon>
    </lineage>
</organism>
<dbReference type="Proteomes" id="UP000237271">
    <property type="component" value="Unassembled WGS sequence"/>
</dbReference>
<accession>A0A2P4XM65</accession>
<keyword evidence="4 5" id="KW-0472">Membrane</keyword>
<evidence type="ECO:0000256" key="2">
    <source>
        <dbReference type="ARBA" id="ARBA00022692"/>
    </source>
</evidence>
<dbReference type="OrthoDB" id="448280at2759"/>
<evidence type="ECO:0000256" key="5">
    <source>
        <dbReference type="SAM" id="Phobius"/>
    </source>
</evidence>
<keyword evidence="3 5" id="KW-1133">Transmembrane helix</keyword>
<evidence type="ECO:0000256" key="1">
    <source>
        <dbReference type="ARBA" id="ARBA00004141"/>
    </source>
</evidence>
<name>A0A2P4XM65_9STRA</name>
<feature type="transmembrane region" description="Helical" evidence="5">
    <location>
        <begin position="20"/>
        <end position="43"/>
    </location>
</feature>
<evidence type="ECO:0000313" key="6">
    <source>
        <dbReference type="EMBL" id="POM66614.1"/>
    </source>
</evidence>
<comment type="subcellular location">
    <subcellularLocation>
        <location evidence="1">Membrane</location>
        <topology evidence="1">Multi-pass membrane protein</topology>
    </subcellularLocation>
</comment>
<evidence type="ECO:0000256" key="4">
    <source>
        <dbReference type="ARBA" id="ARBA00023136"/>
    </source>
</evidence>
<dbReference type="AlphaFoldDB" id="A0A2P4XM65"/>
<dbReference type="InterPro" id="IPR003689">
    <property type="entry name" value="ZIP"/>
</dbReference>
<protein>
    <submittedName>
        <fullName evidence="6">Zinc (Zn2)-Iron (Fe2) Permease (ZIP) Family</fullName>
    </submittedName>
</protein>
<gene>
    <name evidence="6" type="ORF">PHPALM_17493</name>
</gene>
<dbReference type="GO" id="GO:0016020">
    <property type="term" value="C:membrane"/>
    <property type="evidence" value="ECO:0007669"/>
    <property type="project" value="UniProtKB-SubCell"/>
</dbReference>